<gene>
    <name evidence="2" type="ORF">PISMIDRAFT_678130</name>
</gene>
<dbReference type="PANTHER" id="PTHR23151:SF90">
    <property type="entry name" value="DIHYDROLIPOYLLYSINE-RESIDUE ACETYLTRANSFERASE COMPONENT OF PYRUVATE DEHYDROGENASE COMPLEX, MITOCHONDRIAL-RELATED"/>
    <property type="match status" value="1"/>
</dbReference>
<dbReference type="PANTHER" id="PTHR23151">
    <property type="entry name" value="DIHYDROLIPOAMIDE ACETYL/SUCCINYL-TRANSFERASE-RELATED"/>
    <property type="match status" value="1"/>
</dbReference>
<dbReference type="Proteomes" id="UP000054018">
    <property type="component" value="Unassembled WGS sequence"/>
</dbReference>
<reference evidence="3" key="2">
    <citation type="submission" date="2015-01" db="EMBL/GenBank/DDBJ databases">
        <title>Evolutionary Origins and Diversification of the Mycorrhizal Mutualists.</title>
        <authorList>
            <consortium name="DOE Joint Genome Institute"/>
            <consortium name="Mycorrhizal Genomics Consortium"/>
            <person name="Kohler A."/>
            <person name="Kuo A."/>
            <person name="Nagy L.G."/>
            <person name="Floudas D."/>
            <person name="Copeland A."/>
            <person name="Barry K.W."/>
            <person name="Cichocki N."/>
            <person name="Veneault-Fourrey C."/>
            <person name="LaButti K."/>
            <person name="Lindquist E.A."/>
            <person name="Lipzen A."/>
            <person name="Lundell T."/>
            <person name="Morin E."/>
            <person name="Murat C."/>
            <person name="Riley R."/>
            <person name="Ohm R."/>
            <person name="Sun H."/>
            <person name="Tunlid A."/>
            <person name="Henrissat B."/>
            <person name="Grigoriev I.V."/>
            <person name="Hibbett D.S."/>
            <person name="Martin F."/>
        </authorList>
    </citation>
    <scope>NUCLEOTIDE SEQUENCE [LARGE SCALE GENOMIC DNA]</scope>
    <source>
        <strain evidence="3">441</strain>
    </source>
</reference>
<dbReference type="EMBL" id="KN833715">
    <property type="protein sequence ID" value="KIK24520.1"/>
    <property type="molecule type" value="Genomic_DNA"/>
</dbReference>
<dbReference type="Gene3D" id="3.30.559.10">
    <property type="entry name" value="Chloramphenicol acetyltransferase-like domain"/>
    <property type="match status" value="1"/>
</dbReference>
<keyword evidence="3" id="KW-1185">Reference proteome</keyword>
<dbReference type="InterPro" id="IPR023213">
    <property type="entry name" value="CAT-like_dom_sf"/>
</dbReference>
<evidence type="ECO:0000313" key="3">
    <source>
        <dbReference type="Proteomes" id="UP000054018"/>
    </source>
</evidence>
<organism evidence="2 3">
    <name type="scientific">Pisolithus microcarpus 441</name>
    <dbReference type="NCBI Taxonomy" id="765257"/>
    <lineage>
        <taxon>Eukaryota</taxon>
        <taxon>Fungi</taxon>
        <taxon>Dikarya</taxon>
        <taxon>Basidiomycota</taxon>
        <taxon>Agaricomycotina</taxon>
        <taxon>Agaricomycetes</taxon>
        <taxon>Agaricomycetidae</taxon>
        <taxon>Boletales</taxon>
        <taxon>Sclerodermatineae</taxon>
        <taxon>Pisolithaceae</taxon>
        <taxon>Pisolithus</taxon>
    </lineage>
</organism>
<dbReference type="Pfam" id="PF00198">
    <property type="entry name" value="2-oxoacid_dh"/>
    <property type="match status" value="1"/>
</dbReference>
<dbReference type="GO" id="GO:0006086">
    <property type="term" value="P:pyruvate decarboxylation to acetyl-CoA"/>
    <property type="evidence" value="ECO:0007669"/>
    <property type="project" value="InterPro"/>
</dbReference>
<evidence type="ECO:0000259" key="1">
    <source>
        <dbReference type="Pfam" id="PF00198"/>
    </source>
</evidence>
<dbReference type="OrthoDB" id="537444at2759"/>
<dbReference type="STRING" id="765257.A0A0C9YHQ4"/>
<evidence type="ECO:0000313" key="2">
    <source>
        <dbReference type="EMBL" id="KIK24520.1"/>
    </source>
</evidence>
<reference evidence="2 3" key="1">
    <citation type="submission" date="2014-04" db="EMBL/GenBank/DDBJ databases">
        <authorList>
            <consortium name="DOE Joint Genome Institute"/>
            <person name="Kuo A."/>
            <person name="Kohler A."/>
            <person name="Costa M.D."/>
            <person name="Nagy L.G."/>
            <person name="Floudas D."/>
            <person name="Copeland A."/>
            <person name="Barry K.W."/>
            <person name="Cichocki N."/>
            <person name="Veneault-Fourrey C."/>
            <person name="LaButti K."/>
            <person name="Lindquist E.A."/>
            <person name="Lipzen A."/>
            <person name="Lundell T."/>
            <person name="Morin E."/>
            <person name="Murat C."/>
            <person name="Sun H."/>
            <person name="Tunlid A."/>
            <person name="Henrissat B."/>
            <person name="Grigoriev I.V."/>
            <person name="Hibbett D.S."/>
            <person name="Martin F."/>
            <person name="Nordberg H.P."/>
            <person name="Cantor M.N."/>
            <person name="Hua S.X."/>
        </authorList>
    </citation>
    <scope>NUCLEOTIDE SEQUENCE [LARGE SCALE GENOMIC DNA]</scope>
    <source>
        <strain evidence="2 3">441</strain>
    </source>
</reference>
<sequence>MDEVLKQCEDLSGKLEGKDKSVKLKADDFILKAVACALADVPEANSAYLGEFIRQYNKVDISMAVVTPTGLMAPIIKDVGSKGLMVISKEATTLAKKARNGKLILQEYDGGTFTVSNLGMYGIDHFTAIINPRQSCNLAVGRMQPSVIPCLEGERGFKISNTMKVTLSSDHRVVDSAIGARWLAAFKGYLENPTTLIL</sequence>
<dbReference type="HOGENOM" id="CLU_016733_2_0_1"/>
<dbReference type="GO" id="GO:0004742">
    <property type="term" value="F:dihydrolipoyllysine-residue acetyltransferase activity"/>
    <property type="evidence" value="ECO:0007669"/>
    <property type="project" value="TreeGrafter"/>
</dbReference>
<feature type="domain" description="2-oxoacid dehydrogenase acyltransferase catalytic" evidence="1">
    <location>
        <begin position="2"/>
        <end position="197"/>
    </location>
</feature>
<dbReference type="InterPro" id="IPR045257">
    <property type="entry name" value="E2/Pdx1"/>
</dbReference>
<name>A0A0C9YHQ4_9AGAM</name>
<proteinExistence type="predicted"/>
<accession>A0A0C9YHQ4</accession>
<dbReference type="GO" id="GO:0045254">
    <property type="term" value="C:pyruvate dehydrogenase complex"/>
    <property type="evidence" value="ECO:0007669"/>
    <property type="project" value="InterPro"/>
</dbReference>
<protein>
    <recommendedName>
        <fullName evidence="1">2-oxoacid dehydrogenase acyltransferase catalytic domain-containing protein</fullName>
    </recommendedName>
</protein>
<dbReference type="SUPFAM" id="SSF52777">
    <property type="entry name" value="CoA-dependent acyltransferases"/>
    <property type="match status" value="1"/>
</dbReference>
<dbReference type="AlphaFoldDB" id="A0A0C9YHQ4"/>
<dbReference type="InterPro" id="IPR001078">
    <property type="entry name" value="2-oxoacid_DH_actylTfrase"/>
</dbReference>